<evidence type="ECO:0000313" key="14">
    <source>
        <dbReference type="Proteomes" id="UP000237144"/>
    </source>
</evidence>
<dbReference type="PANTHER" id="PTHR17583:SF0">
    <property type="entry name" value="PHOSPHOINOSITIDE 3-KINASE REGULATORY SUBUNIT 4"/>
    <property type="match status" value="1"/>
</dbReference>
<dbReference type="GO" id="GO:0004674">
    <property type="term" value="F:protein serine/threonine kinase activity"/>
    <property type="evidence" value="ECO:0007669"/>
    <property type="project" value="UniProtKB-KW"/>
</dbReference>
<dbReference type="InterPro" id="IPR000719">
    <property type="entry name" value="Prot_kinase_dom"/>
</dbReference>
<evidence type="ECO:0000256" key="8">
    <source>
        <dbReference type="ARBA" id="ARBA00022840"/>
    </source>
</evidence>
<keyword evidence="6" id="KW-0547">Nucleotide-binding</keyword>
<dbReference type="SUPFAM" id="SSF50978">
    <property type="entry name" value="WD40 repeat-like"/>
    <property type="match status" value="1"/>
</dbReference>
<dbReference type="FunFam" id="1.10.510.10:FF:000497">
    <property type="entry name" value="Phosphoinositide 3-kinase regulatory subunit"/>
    <property type="match status" value="1"/>
</dbReference>
<keyword evidence="8" id="KW-0067">ATP-binding</keyword>
<dbReference type="InterPro" id="IPR015943">
    <property type="entry name" value="WD40/YVTN_repeat-like_dom_sf"/>
</dbReference>
<comment type="caution">
    <text evidence="13">The sequence shown here is derived from an EMBL/GenBank/DDBJ whole genome shotgun (WGS) entry which is preliminary data.</text>
</comment>
<feature type="region of interest" description="Disordered" evidence="11">
    <location>
        <begin position="341"/>
        <end position="366"/>
    </location>
</feature>
<dbReference type="OrthoDB" id="242910at2759"/>
<dbReference type="Pfam" id="PF22956">
    <property type="entry name" value="VPS15-like_hel"/>
    <property type="match status" value="1"/>
</dbReference>
<dbReference type="EC" id="2.7.11.1" evidence="1"/>
<feature type="region of interest" description="Disordered" evidence="11">
    <location>
        <begin position="1013"/>
        <end position="1039"/>
    </location>
</feature>
<feature type="compositionally biased region" description="Low complexity" evidence="11">
    <location>
        <begin position="1466"/>
        <end position="1475"/>
    </location>
</feature>
<keyword evidence="2" id="KW-0723">Serine/threonine-protein kinase</keyword>
<dbReference type="Pfam" id="PF00069">
    <property type="entry name" value="Pkinase"/>
    <property type="match status" value="1"/>
</dbReference>
<feature type="repeat" description="WD" evidence="10">
    <location>
        <begin position="1181"/>
        <end position="1213"/>
    </location>
</feature>
<dbReference type="PROSITE" id="PS00108">
    <property type="entry name" value="PROTEIN_KINASE_ST"/>
    <property type="match status" value="1"/>
</dbReference>
<dbReference type="PANTHER" id="PTHR17583">
    <property type="entry name" value="PHOSPHOINOSITIDE 3-KINASE REGULATORY SUBUNIT 4"/>
    <property type="match status" value="1"/>
</dbReference>
<evidence type="ECO:0000313" key="13">
    <source>
        <dbReference type="EMBL" id="POY72669.1"/>
    </source>
</evidence>
<dbReference type="InterPro" id="IPR021133">
    <property type="entry name" value="HEAT_type_2"/>
</dbReference>
<feature type="compositionally biased region" description="Low complexity" evidence="11">
    <location>
        <begin position="1015"/>
        <end position="1035"/>
    </location>
</feature>
<dbReference type="GO" id="GO:0034272">
    <property type="term" value="C:phosphatidylinositol 3-kinase complex, class III, type II"/>
    <property type="evidence" value="ECO:0007669"/>
    <property type="project" value="TreeGrafter"/>
</dbReference>
<feature type="region of interest" description="Disordered" evidence="11">
    <location>
        <begin position="1090"/>
        <end position="1122"/>
    </location>
</feature>
<dbReference type="Gene3D" id="1.10.510.10">
    <property type="entry name" value="Transferase(Phosphotransferase) domain 1"/>
    <property type="match status" value="1"/>
</dbReference>
<keyword evidence="14" id="KW-1185">Reference proteome</keyword>
<reference evidence="13 14" key="1">
    <citation type="journal article" date="2018" name="Front. Microbiol.">
        <title>Prospects for Fungal Bioremediation of Acidic Radioactive Waste Sites: Characterization and Genome Sequence of Rhodotorula taiwanensis MD1149.</title>
        <authorList>
            <person name="Tkavc R."/>
            <person name="Matrosova V.Y."/>
            <person name="Grichenko O.E."/>
            <person name="Gostincar C."/>
            <person name="Volpe R.P."/>
            <person name="Klimenkova P."/>
            <person name="Gaidamakova E.K."/>
            <person name="Zhou C.E."/>
            <person name="Stewart B.J."/>
            <person name="Lyman M.G."/>
            <person name="Malfatti S.A."/>
            <person name="Rubinfeld B."/>
            <person name="Courtot M."/>
            <person name="Singh J."/>
            <person name="Dalgard C.L."/>
            <person name="Hamilton T."/>
            <person name="Frey K.G."/>
            <person name="Gunde-Cimerman N."/>
            <person name="Dugan L."/>
            <person name="Daly M.J."/>
        </authorList>
    </citation>
    <scope>NUCLEOTIDE SEQUENCE [LARGE SCALE GENOMIC DNA]</scope>
    <source>
        <strain evidence="13 14">MD1149</strain>
    </source>
</reference>
<feature type="compositionally biased region" description="Polar residues" evidence="11">
    <location>
        <begin position="914"/>
        <end position="933"/>
    </location>
</feature>
<feature type="region of interest" description="Disordered" evidence="11">
    <location>
        <begin position="1444"/>
        <end position="1475"/>
    </location>
</feature>
<dbReference type="GO" id="GO:0045324">
    <property type="term" value="P:late endosome to vacuole transport"/>
    <property type="evidence" value="ECO:0007669"/>
    <property type="project" value="InterPro"/>
</dbReference>
<evidence type="ECO:0000256" key="11">
    <source>
        <dbReference type="SAM" id="MobiDB-lite"/>
    </source>
</evidence>
<dbReference type="InterPro" id="IPR036322">
    <property type="entry name" value="WD40_repeat_dom_sf"/>
</dbReference>
<dbReference type="SUPFAM" id="SSF48371">
    <property type="entry name" value="ARM repeat"/>
    <property type="match status" value="1"/>
</dbReference>
<gene>
    <name evidence="13" type="ORF">BMF94_4498</name>
</gene>
<evidence type="ECO:0000256" key="5">
    <source>
        <dbReference type="ARBA" id="ARBA00022737"/>
    </source>
</evidence>
<dbReference type="PROSITE" id="PS50082">
    <property type="entry name" value="WD_REPEATS_2"/>
    <property type="match status" value="3"/>
</dbReference>
<name>A0A2S5B7C1_9BASI</name>
<evidence type="ECO:0000256" key="9">
    <source>
        <dbReference type="PROSITE-ProRule" id="PRU00103"/>
    </source>
</evidence>
<dbReference type="SUPFAM" id="SSF56112">
    <property type="entry name" value="Protein kinase-like (PK-like)"/>
    <property type="match status" value="1"/>
</dbReference>
<evidence type="ECO:0000259" key="12">
    <source>
        <dbReference type="PROSITE" id="PS50011"/>
    </source>
</evidence>
<protein>
    <recommendedName>
        <fullName evidence="1">non-specific serine/threonine protein kinase</fullName>
        <ecNumber evidence="1">2.7.11.1</ecNumber>
    </recommendedName>
</protein>
<evidence type="ECO:0000256" key="1">
    <source>
        <dbReference type="ARBA" id="ARBA00012513"/>
    </source>
</evidence>
<dbReference type="GO" id="GO:0006623">
    <property type="term" value="P:protein targeting to vacuole"/>
    <property type="evidence" value="ECO:0007669"/>
    <property type="project" value="TreeGrafter"/>
</dbReference>
<dbReference type="GO" id="GO:0005524">
    <property type="term" value="F:ATP binding"/>
    <property type="evidence" value="ECO:0007669"/>
    <property type="project" value="UniProtKB-KW"/>
</dbReference>
<feature type="repeat" description="WD" evidence="10">
    <location>
        <begin position="1556"/>
        <end position="1571"/>
    </location>
</feature>
<dbReference type="GO" id="GO:0005770">
    <property type="term" value="C:late endosome"/>
    <property type="evidence" value="ECO:0007669"/>
    <property type="project" value="TreeGrafter"/>
</dbReference>
<feature type="compositionally biased region" description="Polar residues" evidence="11">
    <location>
        <begin position="341"/>
        <end position="352"/>
    </location>
</feature>
<dbReference type="InterPro" id="IPR019775">
    <property type="entry name" value="WD40_repeat_CS"/>
</dbReference>
<dbReference type="InterPro" id="IPR011989">
    <property type="entry name" value="ARM-like"/>
</dbReference>
<dbReference type="GO" id="GO:0034271">
    <property type="term" value="C:phosphatidylinositol 3-kinase complex, class III, type I"/>
    <property type="evidence" value="ECO:0007669"/>
    <property type="project" value="TreeGrafter"/>
</dbReference>
<feature type="compositionally biased region" description="Low complexity" evidence="11">
    <location>
        <begin position="1623"/>
        <end position="1642"/>
    </location>
</feature>
<dbReference type="InterPro" id="IPR008271">
    <property type="entry name" value="Ser/Thr_kinase_AS"/>
</dbReference>
<dbReference type="PROSITE" id="PS50294">
    <property type="entry name" value="WD_REPEATS_REGION"/>
    <property type="match status" value="1"/>
</dbReference>
<feature type="domain" description="Protein kinase" evidence="12">
    <location>
        <begin position="36"/>
        <end position="327"/>
    </location>
</feature>
<dbReference type="InterPro" id="IPR055231">
    <property type="entry name" value="2AA_helical"/>
</dbReference>
<feature type="repeat" description="WD" evidence="10">
    <location>
        <begin position="1329"/>
        <end position="1370"/>
    </location>
</feature>
<proteinExistence type="predicted"/>
<sequence>MGAAVSQPQTALAAAATASSSRTAANGDPLFAELAVHYDRSMGSSRFLKAVRARHRDGALVVKVFVKPDPSLSLKQFSKRIKAEREALLDCPNVLPYARAVETERAGYLLRQWVASNLYDRISTRPFLSSVEKRWIAFQLLTGLRDARERGVGHGDIKTENVVVTSWNWAYLIDFSSSFKPTFLPLDDPSGFSFYFDTSSRRTCYLAPERFYTSDSDTARKKAGLEFGKRDGKVTEAMDVFSLGCVLAELWMEGTPPFTLSQLFKYREGEYNLEAYLAEIEDVEIRSLIRSMLSLDPAHRLTFSDYLTRNRGTAFPEVFYTFLHPFIGSLDSVAVHAPSSAAQAGRTTTTGKAPSIDGVGPRQQTQSGPILLRTDADEKIERIWTEWEMVSRYLDEAVSERPREDAPLANDAESLRAEVLFPIRLSLPGQDGVPVQTGNVTEDGPAVIILALVCANIRNCVRPASVLRALEILLALNRYLTDATRLDRLVPYLVTLLQDDAASVRAMALRNLTQTLMLVRTLTPSNVDVFPEYIFPNTRPFSDDPEILPRETYALCMTPLATTSKRFLDMSDAIKSNGTFGLANFQDFEGTPYSATYDSHLQELQAIVQDHVAPLLSDPDPAVKRALLVEIGDLCTFFGRLKANDAVLAHLVTYLNTRDWLLRKSWNQSAVNVAACVGSSSLEEYILPLISLSLADPEEFVVVQVLDCLSALAERRLIGKARVWDMVGQTVGFLCHPNIWIREGAARLLSTVATLLHQTDKWCILYPTIKRLLRSDIKEITALSVLDNAREPVSRVVFEAAVKWAGKAGKSNFWALNRAPAKGAPRDAGVRTDEDQAQLEKMRQLGMSTEDEFKLSAMRDYIAKVAAARQANSSKGYDQTSDSATFARSSLQDLGVVPQTIFFSVRSSDDVLSTARSKLQIPSSRRASSSTPLGSPRSPASLDSAQRSTTSRHVSGQPLDDLRRRLALNAAAASAGPASETSLNEATSEIGSATKLLEPAMISDRLDLQRTVSNASTDASDGTTTTTGTGASTSALPAAPRTRIRLNAVEVGKVAPAVAEDTTNAMGLFDIEARYRDSLDQGDTRSLAAELLSQSPTPQRRLSGAPTPTSRPQRFLSTYEGNDPSIKQLLERTYLDQYREPLPELGPHVPQGVPRRKALRTSFPPRERTPTRPEGTLIAHLVEHSAAVTSIAVSPDQLFFATASDDGTTKVWDAMRLEKNVTSRSRQTFQQGGRITSTCMLEHSHCIASASTNGTIWIHRVDVSLSGQMPRYGKAQRVRQYGLDDGDHATCLTSYNAADTTPHLVFGTALAAIRILDVRTMRTVLDVTQPRHFGPITTICLDRNRLWLVTGTANGILALWDLRFGLLLRSWSIGARRVHQIALHPLKGKGRWIVVAMGPDGPAAGRPSSAGKAHDATNGDADKAVALVEVWDVDSCTKVEDFKAVPTGQTDRPSPRPDGFGSTERASSASGPAPDPAAAIEALLAASTAPKPLTLGTASGAALSDLTVRAMVIAPDYAQQTSPRPSGPHLAVVEQDGHGTKPPGSRIDSDVTGAGFLLTGGEDRKLRFWDLGKTARSAVVTGIDLDEDAPVYSLRTGDDGLCSHVESTASARPPIGPSPTPAGPSRRSSSTPTATAPSAPASRVHRSTLIANSQQRLVRAHHEAITALGLLDLPFRCIVTGDRAGVVRVYE</sequence>
<feature type="compositionally biased region" description="Polar residues" evidence="11">
    <location>
        <begin position="1092"/>
        <end position="1120"/>
    </location>
</feature>
<evidence type="ECO:0000256" key="2">
    <source>
        <dbReference type="ARBA" id="ARBA00022527"/>
    </source>
</evidence>
<dbReference type="InterPro" id="IPR016024">
    <property type="entry name" value="ARM-type_fold"/>
</dbReference>
<evidence type="ECO:0000256" key="4">
    <source>
        <dbReference type="ARBA" id="ARBA00022679"/>
    </source>
</evidence>
<keyword evidence="5" id="KW-0677">Repeat</keyword>
<dbReference type="Gene3D" id="2.130.10.10">
    <property type="entry name" value="YVTN repeat-like/Quinoprotein amine dehydrogenase"/>
    <property type="match status" value="2"/>
</dbReference>
<keyword evidence="7" id="KW-0418">Kinase</keyword>
<dbReference type="SMART" id="SM00320">
    <property type="entry name" value="WD40"/>
    <property type="match status" value="5"/>
</dbReference>
<evidence type="ECO:0000256" key="6">
    <source>
        <dbReference type="ARBA" id="ARBA00022741"/>
    </source>
</evidence>
<feature type="region of interest" description="Disordered" evidence="11">
    <location>
        <begin position="914"/>
        <end position="959"/>
    </location>
</feature>
<feature type="region of interest" description="Disordered" evidence="11">
    <location>
        <begin position="1518"/>
        <end position="1552"/>
    </location>
</feature>
<evidence type="ECO:0000256" key="10">
    <source>
        <dbReference type="PROSITE-ProRule" id="PRU00221"/>
    </source>
</evidence>
<dbReference type="PROSITE" id="PS00678">
    <property type="entry name" value="WD_REPEATS_1"/>
    <property type="match status" value="1"/>
</dbReference>
<dbReference type="STRING" id="741276.A0A2S5B7C1"/>
<keyword evidence="4" id="KW-0808">Transferase</keyword>
<dbReference type="InterPro" id="IPR001680">
    <property type="entry name" value="WD40_rpt"/>
</dbReference>
<feature type="region of interest" description="Disordered" evidence="11">
    <location>
        <begin position="1607"/>
        <end position="1646"/>
    </location>
</feature>
<feature type="compositionally biased region" description="Polar residues" evidence="11">
    <location>
        <begin position="941"/>
        <end position="954"/>
    </location>
</feature>
<dbReference type="CDD" id="cd13980">
    <property type="entry name" value="STKc_Vps15"/>
    <property type="match status" value="1"/>
</dbReference>
<dbReference type="InterPro" id="IPR011009">
    <property type="entry name" value="Kinase-like_dom_sf"/>
</dbReference>
<dbReference type="GO" id="GO:0071561">
    <property type="term" value="C:nucleus-vacuole junction"/>
    <property type="evidence" value="ECO:0007669"/>
    <property type="project" value="TreeGrafter"/>
</dbReference>
<dbReference type="PROSITE" id="PS50077">
    <property type="entry name" value="HEAT_REPEAT"/>
    <property type="match status" value="1"/>
</dbReference>
<dbReference type="SMART" id="SM00220">
    <property type="entry name" value="S_TKc"/>
    <property type="match status" value="1"/>
</dbReference>
<dbReference type="EMBL" id="PJQD01000048">
    <property type="protein sequence ID" value="POY72669.1"/>
    <property type="molecule type" value="Genomic_DNA"/>
</dbReference>
<evidence type="ECO:0000256" key="7">
    <source>
        <dbReference type="ARBA" id="ARBA00022777"/>
    </source>
</evidence>
<dbReference type="PROSITE" id="PS50011">
    <property type="entry name" value="PROTEIN_KINASE_DOM"/>
    <property type="match status" value="1"/>
</dbReference>
<dbReference type="Gene3D" id="1.25.10.10">
    <property type="entry name" value="Leucine-rich Repeat Variant"/>
    <property type="match status" value="1"/>
</dbReference>
<dbReference type="Proteomes" id="UP000237144">
    <property type="component" value="Unassembled WGS sequence"/>
</dbReference>
<keyword evidence="3 10" id="KW-0853">WD repeat</keyword>
<organism evidence="13 14">
    <name type="scientific">Rhodotorula taiwanensis</name>
    <dbReference type="NCBI Taxonomy" id="741276"/>
    <lineage>
        <taxon>Eukaryota</taxon>
        <taxon>Fungi</taxon>
        <taxon>Dikarya</taxon>
        <taxon>Basidiomycota</taxon>
        <taxon>Pucciniomycotina</taxon>
        <taxon>Microbotryomycetes</taxon>
        <taxon>Sporidiobolales</taxon>
        <taxon>Sporidiobolaceae</taxon>
        <taxon>Rhodotorula</taxon>
    </lineage>
</organism>
<dbReference type="InterPro" id="IPR045162">
    <property type="entry name" value="Vps15-like"/>
</dbReference>
<dbReference type="Pfam" id="PF00400">
    <property type="entry name" value="WD40"/>
    <property type="match status" value="2"/>
</dbReference>
<evidence type="ECO:0000256" key="3">
    <source>
        <dbReference type="ARBA" id="ARBA00022574"/>
    </source>
</evidence>
<accession>A0A2S5B7C1</accession>
<feature type="repeat" description="HEAT" evidence="9">
    <location>
        <begin position="489"/>
        <end position="526"/>
    </location>
</feature>
<dbReference type="GO" id="GO:0016236">
    <property type="term" value="P:macroautophagy"/>
    <property type="evidence" value="ECO:0007669"/>
    <property type="project" value="InterPro"/>
</dbReference>